<name>U3AH93_9VIBR</name>
<dbReference type="RefSeq" id="WP_021712992.1">
    <property type="nucleotide sequence ID" value="NZ_BATM01000009.1"/>
</dbReference>
<dbReference type="OrthoDB" id="9787654at2"/>
<dbReference type="InterPro" id="IPR052358">
    <property type="entry name" value="Aro_Compnd_Degr_Hydrolases"/>
</dbReference>
<evidence type="ECO:0000259" key="1">
    <source>
        <dbReference type="Pfam" id="PF04909"/>
    </source>
</evidence>
<evidence type="ECO:0000313" key="2">
    <source>
        <dbReference type="EMBL" id="GAD79281.1"/>
    </source>
</evidence>
<dbReference type="AlphaFoldDB" id="U3AH93"/>
<evidence type="ECO:0000313" key="3">
    <source>
        <dbReference type="Proteomes" id="UP000016562"/>
    </source>
</evidence>
<accession>U3AH93</accession>
<dbReference type="InterPro" id="IPR006680">
    <property type="entry name" value="Amidohydro-rel"/>
</dbReference>
<dbReference type="SUPFAM" id="SSF51556">
    <property type="entry name" value="Metallo-dependent hydrolases"/>
    <property type="match status" value="1"/>
</dbReference>
<protein>
    <submittedName>
        <fullName evidence="2">Putative amidohydrolase</fullName>
    </submittedName>
</protein>
<dbReference type="STRING" id="1219080.VEZ01S_09_00490"/>
<dbReference type="Pfam" id="PF04909">
    <property type="entry name" value="Amidohydro_2"/>
    <property type="match status" value="1"/>
</dbReference>
<dbReference type="eggNOG" id="COG3618">
    <property type="taxonomic scope" value="Bacteria"/>
</dbReference>
<keyword evidence="3" id="KW-1185">Reference proteome</keyword>
<dbReference type="GO" id="GO:0016787">
    <property type="term" value="F:hydrolase activity"/>
    <property type="evidence" value="ECO:0007669"/>
    <property type="project" value="UniProtKB-KW"/>
</dbReference>
<dbReference type="PANTHER" id="PTHR35563:SF2">
    <property type="entry name" value="BARREL METAL-DEPENDENT HYDROLASE, PUTATIVE (AFU_ORTHOLOGUE AFUA_1G16240)-RELATED"/>
    <property type="match status" value="1"/>
</dbReference>
<dbReference type="Proteomes" id="UP000016562">
    <property type="component" value="Unassembled WGS sequence"/>
</dbReference>
<comment type="caution">
    <text evidence="2">The sequence shown here is derived from an EMBL/GenBank/DDBJ whole genome shotgun (WGS) entry which is preliminary data.</text>
</comment>
<organism evidence="2 3">
    <name type="scientific">Vibrio ezurae NBRC 102218</name>
    <dbReference type="NCBI Taxonomy" id="1219080"/>
    <lineage>
        <taxon>Bacteria</taxon>
        <taxon>Pseudomonadati</taxon>
        <taxon>Pseudomonadota</taxon>
        <taxon>Gammaproteobacteria</taxon>
        <taxon>Vibrionales</taxon>
        <taxon>Vibrionaceae</taxon>
        <taxon>Vibrio</taxon>
    </lineage>
</organism>
<feature type="domain" description="Amidohydrolase-related" evidence="1">
    <location>
        <begin position="27"/>
        <end position="292"/>
    </location>
</feature>
<proteinExistence type="predicted"/>
<gene>
    <name evidence="2" type="ORF">VEZ01S_09_00490</name>
</gene>
<dbReference type="Gene3D" id="3.20.20.140">
    <property type="entry name" value="Metal-dependent hydrolases"/>
    <property type="match status" value="1"/>
</dbReference>
<dbReference type="EMBL" id="BATM01000009">
    <property type="protein sequence ID" value="GAD79281.1"/>
    <property type="molecule type" value="Genomic_DNA"/>
</dbReference>
<dbReference type="PANTHER" id="PTHR35563">
    <property type="entry name" value="BARREL METAL-DEPENDENT HYDROLASE, PUTATIVE (AFU_ORTHOLOGUE AFUA_1G16240)-RELATED"/>
    <property type="match status" value="1"/>
</dbReference>
<dbReference type="InterPro" id="IPR032466">
    <property type="entry name" value="Metal_Hydrolase"/>
</dbReference>
<sequence>MTHTIPAQVPFSTGRNLPQLTIPAGACDAHHHIFDPVKFEYRKGDTSNIPPATVACYRMLKKRFGFDRNVIVTPSAYGYDNRCTLDALTHMGSSARAVIAICELPSREELQFMHRLGVRGIRFAISSDEDFNEGFIRRCAKALSLLGWHICFWIKADLIVQFQSVLESLECQIVFDHRGQLPADKGITHPAFDIMSTLMQQHRAWVKISSAYQDSIIGAPHYSDNIAIGRAFVEACASRILWGSDWPHPSEYINKREMPNDVSVLDLLAEQAPTTELVEQILVANPAKLYGFDT</sequence>
<reference evidence="2 3" key="1">
    <citation type="submission" date="2013-09" db="EMBL/GenBank/DDBJ databases">
        <title>Whole genome shotgun sequence of Vibrio ezurae NBRC 102218.</title>
        <authorList>
            <person name="Yoshida I."/>
            <person name="Hosoyama A."/>
            <person name="Numata M."/>
            <person name="Hashimoto M."/>
            <person name="Hosoyama Y."/>
            <person name="Tsuchikane K."/>
            <person name="Noguchi M."/>
            <person name="Hirakata S."/>
            <person name="Ichikawa N."/>
            <person name="Ohji S."/>
            <person name="Yamazoe A."/>
            <person name="Fujita N."/>
        </authorList>
    </citation>
    <scope>NUCLEOTIDE SEQUENCE [LARGE SCALE GENOMIC DNA]</scope>
    <source>
        <strain evidence="2 3">NBRC 102218</strain>
    </source>
</reference>
<keyword evidence="2" id="KW-0378">Hydrolase</keyword>